<feature type="region of interest" description="Disordered" evidence="1">
    <location>
        <begin position="67"/>
        <end position="95"/>
    </location>
</feature>
<proteinExistence type="predicted"/>
<gene>
    <name evidence="2" type="ORF">GN958_ATG10902</name>
</gene>
<evidence type="ECO:0000256" key="1">
    <source>
        <dbReference type="SAM" id="MobiDB-lite"/>
    </source>
</evidence>
<accession>A0A8S9UH94</accession>
<evidence type="ECO:0000313" key="2">
    <source>
        <dbReference type="EMBL" id="KAF4139913.1"/>
    </source>
</evidence>
<dbReference type="EMBL" id="JAACNO010001536">
    <property type="protein sequence ID" value="KAF4139913.1"/>
    <property type="molecule type" value="Genomic_DNA"/>
</dbReference>
<comment type="caution">
    <text evidence="2">The sequence shown here is derived from an EMBL/GenBank/DDBJ whole genome shotgun (WGS) entry which is preliminary data.</text>
</comment>
<dbReference type="Proteomes" id="UP000704712">
    <property type="component" value="Unassembled WGS sequence"/>
</dbReference>
<reference evidence="2" key="1">
    <citation type="submission" date="2020-03" db="EMBL/GenBank/DDBJ databases">
        <title>Hybrid Assembly of Korean Phytophthora infestans isolates.</title>
        <authorList>
            <person name="Prokchorchik M."/>
            <person name="Lee Y."/>
            <person name="Seo J."/>
            <person name="Cho J.-H."/>
            <person name="Park Y.-E."/>
            <person name="Jang D.-C."/>
            <person name="Im J.-S."/>
            <person name="Choi J.-G."/>
            <person name="Park H.-J."/>
            <person name="Lee G.-B."/>
            <person name="Lee Y.-G."/>
            <person name="Hong S.-Y."/>
            <person name="Cho K."/>
            <person name="Sohn K.H."/>
        </authorList>
    </citation>
    <scope>NUCLEOTIDE SEQUENCE</scope>
    <source>
        <strain evidence="2">KR_2_A2</strain>
    </source>
</reference>
<name>A0A8S9UH94_PHYIN</name>
<protein>
    <submittedName>
        <fullName evidence="2">Uncharacterized protein</fullName>
    </submittedName>
</protein>
<dbReference type="AlphaFoldDB" id="A0A8S9UH94"/>
<organism evidence="2 3">
    <name type="scientific">Phytophthora infestans</name>
    <name type="common">Potato late blight agent</name>
    <name type="synonym">Botrytis infestans</name>
    <dbReference type="NCBI Taxonomy" id="4787"/>
    <lineage>
        <taxon>Eukaryota</taxon>
        <taxon>Sar</taxon>
        <taxon>Stramenopiles</taxon>
        <taxon>Oomycota</taxon>
        <taxon>Peronosporomycetes</taxon>
        <taxon>Peronosporales</taxon>
        <taxon>Peronosporaceae</taxon>
        <taxon>Phytophthora</taxon>
    </lineage>
</organism>
<feature type="region of interest" description="Disordered" evidence="1">
    <location>
        <begin position="1"/>
        <end position="26"/>
    </location>
</feature>
<evidence type="ECO:0000313" key="3">
    <source>
        <dbReference type="Proteomes" id="UP000704712"/>
    </source>
</evidence>
<sequence>MSCKSINKARPHEQQTRRPTSAGPESGELRCWHAFASVFFPACPTRTPISAASTYMQAVQRFAQEARAESVDAGMHPPLSSPPRARKDPSDSAPNTDVQIVRLASVGDGNRATGNTGNLVNYDSRRCEGRDGGGSWICQGCFQRNVFFRARVLHKTTIRKFDTGDIGVSVFRNLFLNSIDNEIRAITFGDVIALIEPFRERCRSSAKAATREFS</sequence>